<accession>A0A840I3E9</accession>
<organism evidence="2 3">
    <name type="scientific">Parvularcula dongshanensis</name>
    <dbReference type="NCBI Taxonomy" id="1173995"/>
    <lineage>
        <taxon>Bacteria</taxon>
        <taxon>Pseudomonadati</taxon>
        <taxon>Pseudomonadota</taxon>
        <taxon>Alphaproteobacteria</taxon>
        <taxon>Parvularculales</taxon>
        <taxon>Parvularculaceae</taxon>
        <taxon>Parvularcula</taxon>
    </lineage>
</organism>
<feature type="transmembrane region" description="Helical" evidence="1">
    <location>
        <begin position="7"/>
        <end position="29"/>
    </location>
</feature>
<dbReference type="Proteomes" id="UP000563524">
    <property type="component" value="Unassembled WGS sequence"/>
</dbReference>
<evidence type="ECO:0000313" key="3">
    <source>
        <dbReference type="Proteomes" id="UP000563524"/>
    </source>
</evidence>
<evidence type="ECO:0008006" key="4">
    <source>
        <dbReference type="Google" id="ProtNLM"/>
    </source>
</evidence>
<evidence type="ECO:0000256" key="1">
    <source>
        <dbReference type="SAM" id="Phobius"/>
    </source>
</evidence>
<keyword evidence="1" id="KW-0472">Membrane</keyword>
<dbReference type="EMBL" id="JACHOB010000001">
    <property type="protein sequence ID" value="MBB4658570.1"/>
    <property type="molecule type" value="Genomic_DNA"/>
</dbReference>
<keyword evidence="1" id="KW-0812">Transmembrane</keyword>
<name>A0A840I3E9_9PROT</name>
<keyword evidence="1" id="KW-1133">Transmembrane helix</keyword>
<dbReference type="AlphaFoldDB" id="A0A840I3E9"/>
<reference evidence="2 3" key="1">
    <citation type="submission" date="2020-08" db="EMBL/GenBank/DDBJ databases">
        <title>Genomic Encyclopedia of Type Strains, Phase IV (KMG-IV): sequencing the most valuable type-strain genomes for metagenomic binning, comparative biology and taxonomic classification.</title>
        <authorList>
            <person name="Goeker M."/>
        </authorList>
    </citation>
    <scope>NUCLEOTIDE SEQUENCE [LARGE SCALE GENOMIC DNA]</scope>
    <source>
        <strain evidence="2 3">DSM 102850</strain>
    </source>
</reference>
<gene>
    <name evidence="2" type="ORF">GGQ59_001070</name>
</gene>
<dbReference type="RefSeq" id="WP_183816510.1">
    <property type="nucleotide sequence ID" value="NZ_JACHOB010000001.1"/>
</dbReference>
<protein>
    <recommendedName>
        <fullName evidence="4">DUF2842 domain-containing protein</fullName>
    </recommendedName>
</protein>
<feature type="transmembrane region" description="Helical" evidence="1">
    <location>
        <begin position="35"/>
        <end position="54"/>
    </location>
</feature>
<proteinExistence type="predicted"/>
<comment type="caution">
    <text evidence="2">The sequence shown here is derived from an EMBL/GenBank/DDBJ whole genome shotgun (WGS) entry which is preliminary data.</text>
</comment>
<dbReference type="InterPro" id="IPR021265">
    <property type="entry name" value="DUF2842"/>
</dbReference>
<sequence length="67" mass="7636">MQPRQKKLIGVLLFLPALILYVGLVLWIADHLPSHWAIYLVFYVVAGTAWAFPLKPVFRWMNSPAAS</sequence>
<keyword evidence="3" id="KW-1185">Reference proteome</keyword>
<dbReference type="Pfam" id="PF11003">
    <property type="entry name" value="DUF2842"/>
    <property type="match status" value="1"/>
</dbReference>
<evidence type="ECO:0000313" key="2">
    <source>
        <dbReference type="EMBL" id="MBB4658570.1"/>
    </source>
</evidence>